<dbReference type="AlphaFoldDB" id="A0AAD9HM77"/>
<reference evidence="1" key="1">
    <citation type="submission" date="2021-06" db="EMBL/GenBank/DDBJ databases">
        <title>Comparative genomics, transcriptomics and evolutionary studies reveal genomic signatures of adaptation to plant cell wall in hemibiotrophic fungi.</title>
        <authorList>
            <consortium name="DOE Joint Genome Institute"/>
            <person name="Baroncelli R."/>
            <person name="Diaz J.F."/>
            <person name="Benocci T."/>
            <person name="Peng M."/>
            <person name="Battaglia E."/>
            <person name="Haridas S."/>
            <person name="Andreopoulos W."/>
            <person name="Labutti K."/>
            <person name="Pangilinan J."/>
            <person name="Floch G.L."/>
            <person name="Makela M.R."/>
            <person name="Henrissat B."/>
            <person name="Grigoriev I.V."/>
            <person name="Crouch J.A."/>
            <person name="De Vries R.P."/>
            <person name="Sukno S.A."/>
            <person name="Thon M.R."/>
        </authorList>
    </citation>
    <scope>NUCLEOTIDE SEQUENCE</scope>
    <source>
        <strain evidence="1">MAFF235873</strain>
    </source>
</reference>
<keyword evidence="2" id="KW-1185">Reference proteome</keyword>
<comment type="caution">
    <text evidence="1">The sequence shown here is derived from an EMBL/GenBank/DDBJ whole genome shotgun (WGS) entry which is preliminary data.</text>
</comment>
<name>A0AAD9HM77_9PEZI</name>
<organism evidence="1 2">
    <name type="scientific">Colletotrichum zoysiae</name>
    <dbReference type="NCBI Taxonomy" id="1216348"/>
    <lineage>
        <taxon>Eukaryota</taxon>
        <taxon>Fungi</taxon>
        <taxon>Dikarya</taxon>
        <taxon>Ascomycota</taxon>
        <taxon>Pezizomycotina</taxon>
        <taxon>Sordariomycetes</taxon>
        <taxon>Hypocreomycetidae</taxon>
        <taxon>Glomerellales</taxon>
        <taxon>Glomerellaceae</taxon>
        <taxon>Colletotrichum</taxon>
        <taxon>Colletotrichum graminicola species complex</taxon>
    </lineage>
</organism>
<dbReference type="Proteomes" id="UP001232148">
    <property type="component" value="Unassembled WGS sequence"/>
</dbReference>
<evidence type="ECO:0000313" key="1">
    <source>
        <dbReference type="EMBL" id="KAK2031726.1"/>
    </source>
</evidence>
<sequence>MVERIGKGCLMTQPGAALGPGLPRPRPAPLLCVRGGEASWPWRLPIQLVPPSCLSTAGRRIRDGRARGTLQPQPRRMGTEAPRDSAVLYWPAEAPDHVRLYLCCRHNEHLHALLRTARLVIPNICSSELSHLAEMVCQNDARFIRLPDDTYKSTGGNLNGHVPSLDALRDGGPSSMLRIKAIHQGFSAPCVKSSPRVVPCPSPPPSGPGPVVNLAMTPRCQSTGFLGAVSK</sequence>
<proteinExistence type="predicted"/>
<dbReference type="EMBL" id="MU842837">
    <property type="protein sequence ID" value="KAK2031726.1"/>
    <property type="molecule type" value="Genomic_DNA"/>
</dbReference>
<gene>
    <name evidence="1" type="ORF">LX32DRAFT_256825</name>
</gene>
<protein>
    <submittedName>
        <fullName evidence="1">Uncharacterized protein</fullName>
    </submittedName>
</protein>
<accession>A0AAD9HM77</accession>
<evidence type="ECO:0000313" key="2">
    <source>
        <dbReference type="Proteomes" id="UP001232148"/>
    </source>
</evidence>